<dbReference type="InterPro" id="IPR044528">
    <property type="entry name" value="POD-like_MBL-fold"/>
</dbReference>
<dbReference type="Gene3D" id="3.40.250.10">
    <property type="entry name" value="Rhodanese-like domain"/>
    <property type="match status" value="2"/>
</dbReference>
<dbReference type="InterPro" id="IPR036866">
    <property type="entry name" value="RibonucZ/Hydroxyglut_hydro"/>
</dbReference>
<proteinExistence type="predicted"/>
<dbReference type="SMART" id="SM00450">
    <property type="entry name" value="RHOD"/>
    <property type="match status" value="2"/>
</dbReference>
<dbReference type="GO" id="GO:0016787">
    <property type="term" value="F:hydrolase activity"/>
    <property type="evidence" value="ECO:0007669"/>
    <property type="project" value="UniProtKB-KW"/>
</dbReference>
<dbReference type="Proteomes" id="UP000488936">
    <property type="component" value="Unassembled WGS sequence"/>
</dbReference>
<dbReference type="GO" id="GO:0006749">
    <property type="term" value="P:glutathione metabolic process"/>
    <property type="evidence" value="ECO:0007669"/>
    <property type="project" value="InterPro"/>
</dbReference>
<dbReference type="GO" id="GO:0050313">
    <property type="term" value="F:sulfur dioxygenase activity"/>
    <property type="evidence" value="ECO:0007669"/>
    <property type="project" value="InterPro"/>
</dbReference>
<dbReference type="GO" id="GO:0046872">
    <property type="term" value="F:metal ion binding"/>
    <property type="evidence" value="ECO:0007669"/>
    <property type="project" value="UniProtKB-KW"/>
</dbReference>
<dbReference type="GO" id="GO:0070813">
    <property type="term" value="P:hydrogen sulfide metabolic process"/>
    <property type="evidence" value="ECO:0007669"/>
    <property type="project" value="TreeGrafter"/>
</dbReference>
<dbReference type="SMART" id="SM00849">
    <property type="entry name" value="Lactamase_B"/>
    <property type="match status" value="1"/>
</dbReference>
<evidence type="ECO:0000313" key="3">
    <source>
        <dbReference type="EMBL" id="MTH28997.1"/>
    </source>
</evidence>
<feature type="domain" description="Rhodanese" evidence="2">
    <location>
        <begin position="270"/>
        <end position="361"/>
    </location>
</feature>
<dbReference type="Pfam" id="PF00581">
    <property type="entry name" value="Rhodanese"/>
    <property type="match status" value="2"/>
</dbReference>
<dbReference type="Pfam" id="PF00753">
    <property type="entry name" value="Lactamase_B"/>
    <property type="match status" value="1"/>
</dbReference>
<comment type="caution">
    <text evidence="3">The sequence shown here is derived from an EMBL/GenBank/DDBJ whole genome shotgun (WGS) entry which is preliminary data.</text>
</comment>
<dbReference type="CDD" id="cd00158">
    <property type="entry name" value="RHOD"/>
    <property type="match status" value="2"/>
</dbReference>
<dbReference type="PROSITE" id="PS50206">
    <property type="entry name" value="RHODANESE_3"/>
    <property type="match status" value="2"/>
</dbReference>
<dbReference type="InterPro" id="IPR051682">
    <property type="entry name" value="Mito_Persulfide_Diox"/>
</dbReference>
<dbReference type="SUPFAM" id="SSF56281">
    <property type="entry name" value="Metallo-hydrolase/oxidoreductase"/>
    <property type="match status" value="1"/>
</dbReference>
<dbReference type="FunFam" id="3.60.15.10:FF:000030">
    <property type="entry name" value="Metallo-beta-lactamase family protein"/>
    <property type="match status" value="1"/>
</dbReference>
<dbReference type="RefSeq" id="WP_155034980.1">
    <property type="nucleotide sequence ID" value="NZ_JAYMMG010000003.1"/>
</dbReference>
<dbReference type="InterPro" id="IPR036873">
    <property type="entry name" value="Rhodanese-like_dom_sf"/>
</dbReference>
<dbReference type="Gene3D" id="3.60.15.10">
    <property type="entry name" value="Ribonuclease Z/Hydroxyacylglutathione hydrolase-like"/>
    <property type="match status" value="1"/>
</dbReference>
<feature type="domain" description="Rhodanese" evidence="2">
    <location>
        <begin position="375"/>
        <end position="463"/>
    </location>
</feature>
<gene>
    <name evidence="3" type="ORF">GJV77_03575</name>
</gene>
<reference evidence="3 4" key="1">
    <citation type="journal article" date="2006" name="Int. J. Syst. Evol. Microbiol.">
        <title>Myroides pelagicus sp. nov., isolated from seawater in Thailand.</title>
        <authorList>
            <person name="Yoon J."/>
            <person name="Maneerat S."/>
            <person name="Kawai F."/>
            <person name="Yokota A."/>
        </authorList>
    </citation>
    <scope>NUCLEOTIDE SEQUENCE [LARGE SCALE GENOMIC DNA]</scope>
    <source>
        <strain evidence="3 4">SM1T</strain>
    </source>
</reference>
<accession>A0A7K1GJD1</accession>
<sequence>MKIEQIYTGCIAHAAYYLESQGEVAIFDPLRDVQAYIDRADAAGAKIKYVFETHFHADFVSGHLDLVKKTGASVVFGPTANPNYDAIIATDNQVFDVGGVRVKVLHTPGHTMESTTYLIYDEQGLEHALITGDTLFIGDVGRPDLVQLVKSEITEEILARHLFHSLRTKIMPLSDHLIVYPNHGAGSACGKNMSKETSDTLGNQKMTNYALRADMTEDEFVSELLSGLAKPPQYFPNNVLMNIQGYDHLENVLDRANRPIELEDFKALLNDDSILVLDTRDPQTFSEGFIPKSINIGLKGPFAVWVGEMISDIKQKIVLITDEGKEEESMIRLSRVGYDQTIGYLEGGFDTWKKASLPVDVIERIDVNEMEGVIIERNAILFDVRKINEYNAEHLENSINLSLNQLVDRINEVSDDNLLIIYCAGGYRSMIAASVLYKYGIRNLVDVKGGFNAIRDNSALPKTKYVCPSSLL</sequence>
<dbReference type="CDD" id="cd07724">
    <property type="entry name" value="POD-like_MBL-fold"/>
    <property type="match status" value="1"/>
</dbReference>
<name>A0A7K1GJD1_9FLAO</name>
<dbReference type="PANTHER" id="PTHR43084:SF1">
    <property type="entry name" value="PERSULFIDE DIOXYGENASE ETHE1, MITOCHONDRIAL"/>
    <property type="match status" value="1"/>
</dbReference>
<protein>
    <submittedName>
        <fullName evidence="3">MBL fold metallo-hydrolase</fullName>
    </submittedName>
</protein>
<evidence type="ECO:0000259" key="2">
    <source>
        <dbReference type="PROSITE" id="PS50206"/>
    </source>
</evidence>
<dbReference type="OrthoDB" id="9784009at2"/>
<keyword evidence="1" id="KW-0479">Metal-binding</keyword>
<keyword evidence="3" id="KW-0378">Hydrolase</keyword>
<evidence type="ECO:0000256" key="1">
    <source>
        <dbReference type="ARBA" id="ARBA00022723"/>
    </source>
</evidence>
<dbReference type="EMBL" id="WMJY01000005">
    <property type="protein sequence ID" value="MTH28997.1"/>
    <property type="molecule type" value="Genomic_DNA"/>
</dbReference>
<keyword evidence="4" id="KW-1185">Reference proteome</keyword>
<dbReference type="InterPro" id="IPR001279">
    <property type="entry name" value="Metallo-B-lactamas"/>
</dbReference>
<organism evidence="3 4">
    <name type="scientific">Myroides pelagicus</name>
    <dbReference type="NCBI Taxonomy" id="270914"/>
    <lineage>
        <taxon>Bacteria</taxon>
        <taxon>Pseudomonadati</taxon>
        <taxon>Bacteroidota</taxon>
        <taxon>Flavobacteriia</taxon>
        <taxon>Flavobacteriales</taxon>
        <taxon>Flavobacteriaceae</taxon>
        <taxon>Myroides</taxon>
    </lineage>
</organism>
<dbReference type="InterPro" id="IPR001763">
    <property type="entry name" value="Rhodanese-like_dom"/>
</dbReference>
<dbReference type="SUPFAM" id="SSF52821">
    <property type="entry name" value="Rhodanese/Cell cycle control phosphatase"/>
    <property type="match status" value="2"/>
</dbReference>
<dbReference type="AlphaFoldDB" id="A0A7K1GJD1"/>
<dbReference type="PANTHER" id="PTHR43084">
    <property type="entry name" value="PERSULFIDE DIOXYGENASE ETHE1"/>
    <property type="match status" value="1"/>
</dbReference>
<evidence type="ECO:0000313" key="4">
    <source>
        <dbReference type="Proteomes" id="UP000488936"/>
    </source>
</evidence>